<dbReference type="SUPFAM" id="SSF51412">
    <property type="entry name" value="Inosine monophosphate dehydrogenase (IMPDH)"/>
    <property type="match status" value="1"/>
</dbReference>
<proteinExistence type="predicted"/>
<feature type="region of interest" description="Disordered" evidence="4">
    <location>
        <begin position="271"/>
        <end position="297"/>
    </location>
</feature>
<dbReference type="OrthoDB" id="7165168at2"/>
<dbReference type="PANTHER" id="PTHR32332">
    <property type="entry name" value="2-NITROPROPANE DIOXYGENASE"/>
    <property type="match status" value="1"/>
</dbReference>
<keyword evidence="5" id="KW-0223">Dioxygenase</keyword>
<keyword evidence="2" id="KW-0288">FMN</keyword>
<dbReference type="InterPro" id="IPR013785">
    <property type="entry name" value="Aldolase_TIM"/>
</dbReference>
<evidence type="ECO:0000313" key="5">
    <source>
        <dbReference type="EMBL" id="SIN60319.1"/>
    </source>
</evidence>
<accession>A0A1N6CPD6</accession>
<organism evidence="5 6">
    <name type="scientific">Parasphingorhabdus marina DSM 22363</name>
    <dbReference type="NCBI Taxonomy" id="1123272"/>
    <lineage>
        <taxon>Bacteria</taxon>
        <taxon>Pseudomonadati</taxon>
        <taxon>Pseudomonadota</taxon>
        <taxon>Alphaproteobacteria</taxon>
        <taxon>Sphingomonadales</taxon>
        <taxon>Sphingomonadaceae</taxon>
        <taxon>Parasphingorhabdus</taxon>
    </lineage>
</organism>
<evidence type="ECO:0000256" key="1">
    <source>
        <dbReference type="ARBA" id="ARBA00022630"/>
    </source>
</evidence>
<name>A0A1N6CPD6_9SPHN</name>
<dbReference type="Gene3D" id="3.20.20.70">
    <property type="entry name" value="Aldolase class I"/>
    <property type="match status" value="1"/>
</dbReference>
<gene>
    <name evidence="5" type="ORF">SAMN02745824_0639</name>
</gene>
<dbReference type="STRING" id="1123272.SAMN02745824_0639"/>
<keyword evidence="3" id="KW-0560">Oxidoreductase</keyword>
<dbReference type="AlphaFoldDB" id="A0A1N6CPD6"/>
<dbReference type="PANTHER" id="PTHR32332:SF38">
    <property type="entry name" value="MONOOXYGENASE RV1533-RELATED"/>
    <property type="match status" value="1"/>
</dbReference>
<protein>
    <submittedName>
        <fullName evidence="5">NAD(P)H-dependent flavin oxidoreductase YrpB, nitropropane dioxygenase family</fullName>
    </submittedName>
</protein>
<dbReference type="Pfam" id="PF03060">
    <property type="entry name" value="NMO"/>
    <property type="match status" value="1"/>
</dbReference>
<dbReference type="GO" id="GO:0018580">
    <property type="term" value="F:nitronate monooxygenase activity"/>
    <property type="evidence" value="ECO:0007669"/>
    <property type="project" value="InterPro"/>
</dbReference>
<evidence type="ECO:0000256" key="4">
    <source>
        <dbReference type="SAM" id="MobiDB-lite"/>
    </source>
</evidence>
<sequence>MKNPICEMLGIEFPLVAFSHCRDVVAAVSRAGGMGVFGGVNCTPETLEEELSWIDDHVDGKPYGLDIIVPNKVEGKGEQIDIDTTLAMIPEEHKRFSSDIMARHGVDPGDLEPMRREQAAGTDNLRGGTAGALLEVAFRHPIKLIANALGIPPQVMTELGAKHNVPVAALVGTKEHALLQVAAGVDIIIAVGGEAGGHTGDVATMVLIPEVCNALREMGDDTPVLAAGGIATGSQMAAAMAMGAAGVWCGSVWLTTAEAETNPVVKEKMLQASSRDTVRARSRTGKPSRQLRSPWTDAWEAEGAPEPLAMPLQSLVAEPPLRTIDKLSQGDNQGAKDLATYWVGQGVGLMNQQMTTGQVVQEFKEDFLAAYERLAANLEE</sequence>
<dbReference type="InterPro" id="IPR004136">
    <property type="entry name" value="NMO"/>
</dbReference>
<evidence type="ECO:0000313" key="6">
    <source>
        <dbReference type="Proteomes" id="UP000185192"/>
    </source>
</evidence>
<dbReference type="Proteomes" id="UP000185192">
    <property type="component" value="Unassembled WGS sequence"/>
</dbReference>
<dbReference type="GO" id="GO:0051213">
    <property type="term" value="F:dioxygenase activity"/>
    <property type="evidence" value="ECO:0007669"/>
    <property type="project" value="UniProtKB-KW"/>
</dbReference>
<dbReference type="EMBL" id="FSQW01000001">
    <property type="protein sequence ID" value="SIN60319.1"/>
    <property type="molecule type" value="Genomic_DNA"/>
</dbReference>
<evidence type="ECO:0000256" key="3">
    <source>
        <dbReference type="ARBA" id="ARBA00023002"/>
    </source>
</evidence>
<evidence type="ECO:0000256" key="2">
    <source>
        <dbReference type="ARBA" id="ARBA00022643"/>
    </source>
</evidence>
<keyword evidence="6" id="KW-1185">Reference proteome</keyword>
<dbReference type="CDD" id="cd04730">
    <property type="entry name" value="NPD_like"/>
    <property type="match status" value="1"/>
</dbReference>
<reference evidence="6" key="1">
    <citation type="submission" date="2016-11" db="EMBL/GenBank/DDBJ databases">
        <authorList>
            <person name="Varghese N."/>
            <person name="Submissions S."/>
        </authorList>
    </citation>
    <scope>NUCLEOTIDE SEQUENCE [LARGE SCALE GENOMIC DNA]</scope>
    <source>
        <strain evidence="6">DSM 22363</strain>
    </source>
</reference>
<keyword evidence="1" id="KW-0285">Flavoprotein</keyword>